<dbReference type="GO" id="GO:0005829">
    <property type="term" value="C:cytosol"/>
    <property type="evidence" value="ECO:0007669"/>
    <property type="project" value="TreeGrafter"/>
</dbReference>
<dbReference type="CDD" id="cd19164">
    <property type="entry name" value="AKR_ARA2"/>
    <property type="match status" value="1"/>
</dbReference>
<gene>
    <name evidence="3" type="ORF">UCREL1_7423</name>
</gene>
<dbReference type="OMA" id="FPRSSYK"/>
<dbReference type="GO" id="GO:0070485">
    <property type="term" value="P:dehydro-D-arabinono-1,4-lactone biosynthetic process"/>
    <property type="evidence" value="ECO:0007669"/>
    <property type="project" value="TreeGrafter"/>
</dbReference>
<sequence>MGSMVSDPAHYRRQPLHESIPPLILGTATFNTQYVHDPFNEKELPAVSIVSRALELGVTAFDTSPYYGPSEIILGNALSHPSVTKKHPRSSYFLVTKAGRIAGDVFDYSPAWIRYSIYRSLERLHTPYLDLVYTHDVEFVSPAEVLAAVRELRRLRDEGVIRYVGISGYPVERLCELAEMVLRETGEPLDAVLSYGHFTIQNTTLGSSAMRRFTEADVDVVLNASMLGMGLLTTRGVDRGPMATWHPSPEGLRQACQDLVPVAVDAGEKLEVVAIRWSLDNWARAGAPKGGFPKQLSKVRVGVSVMGVASVAELEETYRVFNSVVEGFAPVDAADTELARRRQWSVNRAEKIQGVVENMWGVLGRQWKNYSWNSPEPGFVNARSSSEMGTVPHDGISAKYGIKDASLKKHQKQDEGIDVKITVVPALSD</sequence>
<reference evidence="4" key="1">
    <citation type="journal article" date="2013" name="Genome Announc.">
        <title>Draft genome sequence of the grapevine dieback fungus Eutypa lata UCR-EL1.</title>
        <authorList>
            <person name="Blanco-Ulate B."/>
            <person name="Rolshausen P.E."/>
            <person name="Cantu D."/>
        </authorList>
    </citation>
    <scope>NUCLEOTIDE SEQUENCE [LARGE SCALE GENOMIC DNA]</scope>
    <source>
        <strain evidence="4">UCR-EL1</strain>
    </source>
</reference>
<dbReference type="EMBL" id="KB706823">
    <property type="protein sequence ID" value="EMR65597.1"/>
    <property type="molecule type" value="Genomic_DNA"/>
</dbReference>
<dbReference type="InterPro" id="IPR023210">
    <property type="entry name" value="NADP_OxRdtase_dom"/>
</dbReference>
<keyword evidence="1" id="KW-0560">Oxidoreductase</keyword>
<dbReference type="KEGG" id="ela:UCREL1_7423"/>
<dbReference type="HOGENOM" id="CLU_023205_7_0_1"/>
<dbReference type="InterPro" id="IPR044480">
    <property type="entry name" value="Ara2-like"/>
</dbReference>
<evidence type="ECO:0000259" key="2">
    <source>
        <dbReference type="Pfam" id="PF00248"/>
    </source>
</evidence>
<keyword evidence="4" id="KW-1185">Reference proteome</keyword>
<evidence type="ECO:0000256" key="1">
    <source>
        <dbReference type="ARBA" id="ARBA00023002"/>
    </source>
</evidence>
<dbReference type="AlphaFoldDB" id="M7SN39"/>
<dbReference type="Proteomes" id="UP000012174">
    <property type="component" value="Unassembled WGS sequence"/>
</dbReference>
<feature type="domain" description="NADP-dependent oxidoreductase" evidence="2">
    <location>
        <begin position="22"/>
        <end position="322"/>
    </location>
</feature>
<dbReference type="InterPro" id="IPR036812">
    <property type="entry name" value="NAD(P)_OxRdtase_dom_sf"/>
</dbReference>
<proteinExistence type="predicted"/>
<dbReference type="PANTHER" id="PTHR42686">
    <property type="entry name" value="GH17980P-RELATED"/>
    <property type="match status" value="1"/>
</dbReference>
<dbReference type="OrthoDB" id="5286008at2759"/>
<evidence type="ECO:0000313" key="3">
    <source>
        <dbReference type="EMBL" id="EMR65597.1"/>
    </source>
</evidence>
<evidence type="ECO:0000313" key="4">
    <source>
        <dbReference type="Proteomes" id="UP000012174"/>
    </source>
</evidence>
<name>M7SN39_EUTLA</name>
<dbReference type="Gene3D" id="3.20.20.100">
    <property type="entry name" value="NADP-dependent oxidoreductase domain"/>
    <property type="match status" value="1"/>
</dbReference>
<dbReference type="GO" id="GO:0045290">
    <property type="term" value="F:D-arabinose 1-dehydrogenase [NAD(P)+] activity"/>
    <property type="evidence" value="ECO:0007669"/>
    <property type="project" value="InterPro"/>
</dbReference>
<dbReference type="InterPro" id="IPR020471">
    <property type="entry name" value="AKR"/>
</dbReference>
<dbReference type="Pfam" id="PF00248">
    <property type="entry name" value="Aldo_ket_red"/>
    <property type="match status" value="1"/>
</dbReference>
<dbReference type="SUPFAM" id="SSF51430">
    <property type="entry name" value="NAD(P)-linked oxidoreductase"/>
    <property type="match status" value="1"/>
</dbReference>
<dbReference type="PANTHER" id="PTHR42686:SF1">
    <property type="entry name" value="GH17980P-RELATED"/>
    <property type="match status" value="1"/>
</dbReference>
<protein>
    <submittedName>
        <fullName evidence="3">Putative l-galactose dehydrogenase protein</fullName>
    </submittedName>
</protein>
<dbReference type="eggNOG" id="KOG1576">
    <property type="taxonomic scope" value="Eukaryota"/>
</dbReference>
<accession>M7SN39</accession>
<organism evidence="3 4">
    <name type="scientific">Eutypa lata (strain UCR-EL1)</name>
    <name type="common">Grapevine dieback disease fungus</name>
    <name type="synonym">Eutypa armeniacae</name>
    <dbReference type="NCBI Taxonomy" id="1287681"/>
    <lineage>
        <taxon>Eukaryota</taxon>
        <taxon>Fungi</taxon>
        <taxon>Dikarya</taxon>
        <taxon>Ascomycota</taxon>
        <taxon>Pezizomycotina</taxon>
        <taxon>Sordariomycetes</taxon>
        <taxon>Xylariomycetidae</taxon>
        <taxon>Xylariales</taxon>
        <taxon>Diatrypaceae</taxon>
        <taxon>Eutypa</taxon>
    </lineage>
</organism>